<protein>
    <recommendedName>
        <fullName evidence="3">Transposase</fullName>
    </recommendedName>
</protein>
<proteinExistence type="predicted"/>
<dbReference type="PANTHER" id="PTHR36172:SF1">
    <property type="entry name" value="RESOLVASE-RELATED"/>
    <property type="match status" value="1"/>
</dbReference>
<dbReference type="Proteomes" id="UP000684084">
    <property type="component" value="Unassembled WGS sequence"/>
</dbReference>
<evidence type="ECO:0000313" key="1">
    <source>
        <dbReference type="EMBL" id="CAB5326909.1"/>
    </source>
</evidence>
<name>A0A916E179_9GLOM</name>
<evidence type="ECO:0000313" key="2">
    <source>
        <dbReference type="Proteomes" id="UP000684084"/>
    </source>
</evidence>
<gene>
    <name evidence="1" type="ORF">CHRIB12_LOCUS2651</name>
</gene>
<dbReference type="InterPro" id="IPR051491">
    <property type="entry name" value="Recombinase/Transposase-rel"/>
</dbReference>
<reference evidence="1" key="1">
    <citation type="submission" date="2020-05" db="EMBL/GenBank/DDBJ databases">
        <authorList>
            <person name="Rincon C."/>
            <person name="Sanders R I."/>
            <person name="Robbins C."/>
            <person name="Chaturvedi A."/>
        </authorList>
    </citation>
    <scope>NUCLEOTIDE SEQUENCE</scope>
    <source>
        <strain evidence="1">CHB12</strain>
    </source>
</reference>
<dbReference type="EMBL" id="CAGKOT010000003">
    <property type="protein sequence ID" value="CAB5326909.1"/>
    <property type="molecule type" value="Genomic_DNA"/>
</dbReference>
<organism evidence="1 2">
    <name type="scientific">Rhizophagus irregularis</name>
    <dbReference type="NCBI Taxonomy" id="588596"/>
    <lineage>
        <taxon>Eukaryota</taxon>
        <taxon>Fungi</taxon>
        <taxon>Fungi incertae sedis</taxon>
        <taxon>Mucoromycota</taxon>
        <taxon>Glomeromycotina</taxon>
        <taxon>Glomeromycetes</taxon>
        <taxon>Glomerales</taxon>
        <taxon>Glomeraceae</taxon>
        <taxon>Rhizophagus</taxon>
    </lineage>
</organism>
<dbReference type="VEuPathDB" id="FungiDB:RhiirFUN_026762"/>
<evidence type="ECO:0008006" key="3">
    <source>
        <dbReference type="Google" id="ProtNLM"/>
    </source>
</evidence>
<dbReference type="AlphaFoldDB" id="A0A916E179"/>
<dbReference type="PANTHER" id="PTHR36172">
    <property type="match status" value="1"/>
</dbReference>
<accession>A0A916E179</accession>
<comment type="caution">
    <text evidence="1">The sequence shown here is derived from an EMBL/GenBank/DDBJ whole genome shotgun (WGS) entry which is preliminary data.</text>
</comment>
<dbReference type="OrthoDB" id="2413960at2759"/>
<sequence>MNRLGEFYFCIPKPLELWTENQGPFIVSEKQRRTQLISLDPGVRTFMTCYSPDGYTASWGNGDIGRIYRLCYAYDKVQSKKDTVHGNKCKRFRYKLRRCMLRIQKKIRNLVDDCHRKLAKWLCSNHRIVLFPEFQTRRMIRPRFHLELEKLETSFLKNNVHVDY</sequence>